<dbReference type="PIRSF" id="PIRSF014677">
    <property type="entry name" value="UCP014677"/>
    <property type="match status" value="1"/>
</dbReference>
<dbReference type="Proteomes" id="UP000187412">
    <property type="component" value="Unassembled WGS sequence"/>
</dbReference>
<protein>
    <recommendedName>
        <fullName evidence="3">SIR2-like domain-containing protein</fullName>
    </recommendedName>
</protein>
<organism evidence="1 2">
    <name type="scientific">Paenibacillus borealis</name>
    <dbReference type="NCBI Taxonomy" id="160799"/>
    <lineage>
        <taxon>Bacteria</taxon>
        <taxon>Bacillati</taxon>
        <taxon>Bacillota</taxon>
        <taxon>Bacilli</taxon>
        <taxon>Bacillales</taxon>
        <taxon>Paenibacillaceae</taxon>
        <taxon>Paenibacillus</taxon>
    </lineage>
</organism>
<evidence type="ECO:0008006" key="3">
    <source>
        <dbReference type="Google" id="ProtNLM"/>
    </source>
</evidence>
<sequence>MDQFIEELVKHQTAPFLFLGSGFSRRYLKTPAWDGLLKTSGSWMGKSFEEYVSQVSEYNSDDAMYLPHIATLMAKEFGPHWWNDSQFQSQREKHKGEVVDYRSPLKIAISEYIGGFKLVTDPEIEEELNAIRNLKEKNSIDGIITTNWDCLCEEIFEYKKYIGQQELLFSNVLNVGEILKIHGCITSPNSLILDEKDYVDFNKRNPYLAAKLTTIFIEHPIIFIGYSIRDTNIREILNSIVYGIGTQNVNRFGQGIYFIEQDRDNKGYLYSQTPIDLPAGSLDIKYIRTNDFASVYKALGKNERKFPARLVRQMKEHLYELLLTDDPKEQIYVATELQTEEDLEKIEFVYGAGIIEKISTMGYGLYPNDMLLKDIIDIGDNKFNYKSIVLSTLLEAGKHTVPVHKFIKLSGLKDSEIPAKIIQRKDNKHTDIISKQKSPKDIRDKLNSVNDRFDSLQSLINSRLANDKILENAAYITPEKIGSEDLLKDLIIKNIPANGSLNTPLRKLIRYYDWLKYR</sequence>
<accession>A0ABX3H0U4</accession>
<dbReference type="Pfam" id="PF13289">
    <property type="entry name" value="SIR2_2"/>
    <property type="match status" value="1"/>
</dbReference>
<dbReference type="RefSeq" id="WP_076113234.1">
    <property type="nucleotide sequence ID" value="NZ_MPTB01000038.1"/>
</dbReference>
<dbReference type="EMBL" id="MPTB01000038">
    <property type="protein sequence ID" value="OMD42789.1"/>
    <property type="molecule type" value="Genomic_DNA"/>
</dbReference>
<proteinExistence type="predicted"/>
<evidence type="ECO:0000313" key="1">
    <source>
        <dbReference type="EMBL" id="OMD42789.1"/>
    </source>
</evidence>
<comment type="caution">
    <text evidence="1">The sequence shown here is derived from an EMBL/GenBank/DDBJ whole genome shotgun (WGS) entry which is preliminary data.</text>
</comment>
<evidence type="ECO:0000313" key="2">
    <source>
        <dbReference type="Proteomes" id="UP000187412"/>
    </source>
</evidence>
<keyword evidence="2" id="KW-1185">Reference proteome</keyword>
<dbReference type="InterPro" id="IPR011202">
    <property type="entry name" value="UCP014677"/>
</dbReference>
<name>A0ABX3H0U4_PAEBO</name>
<reference evidence="1 2" key="1">
    <citation type="submission" date="2016-10" db="EMBL/GenBank/DDBJ databases">
        <title>Paenibacillus species isolates.</title>
        <authorList>
            <person name="Beno S.M."/>
        </authorList>
    </citation>
    <scope>NUCLEOTIDE SEQUENCE [LARGE SCALE GENOMIC DNA]</scope>
    <source>
        <strain evidence="1 2">FSL H7-0744</strain>
    </source>
</reference>
<gene>
    <name evidence="1" type="ORF">BSK56_24920</name>
</gene>